<sequence length="229" mass="25393">MPDETPLIKRVPPKRILSPPLNLHPASVPLSLYESTLEYFTSIPWCADLLLSESSPHGFGPAIPFIPQCLMPICDTQDQFIGATLATHPRALKHMLCFFRPQDATQLRDPKRPIQTVDTLFDLGDGLTGYRDIIHGGMTTTMVDEAMCTVNDINQALGKHGLVYKLNSVTVGLEIKFLKPVPVPGVIRVTSWTESTEGRKTRMRCELRDGEGNILVKGSSMWVALDPKL</sequence>
<evidence type="ECO:0000259" key="1">
    <source>
        <dbReference type="Pfam" id="PF03061"/>
    </source>
</evidence>
<evidence type="ECO:0000313" key="3">
    <source>
        <dbReference type="Proteomes" id="UP001562357"/>
    </source>
</evidence>
<name>A0ABQ0CJ17_9HYPO</name>
<accession>A0ABQ0CJ17</accession>
<protein>
    <recommendedName>
        <fullName evidence="1">Thioesterase domain-containing protein</fullName>
    </recommendedName>
</protein>
<feature type="domain" description="Thioesterase" evidence="1">
    <location>
        <begin position="133"/>
        <end position="213"/>
    </location>
</feature>
<comment type="caution">
    <text evidence="2">The sequence shown here is derived from an EMBL/GenBank/DDBJ whole genome shotgun (WGS) entry which is preliminary data.</text>
</comment>
<reference evidence="3" key="1">
    <citation type="submission" date="2024-06" db="EMBL/GenBank/DDBJ databases">
        <title>Draft Genome Sequences of Epichloe bromicola Strains Isolated from Elymus ciliaris.</title>
        <authorList>
            <consortium name="Epichloe bromicola genome sequencing consortium"/>
            <person name="Miura A."/>
            <person name="Imano S."/>
            <person name="Ashida A."/>
            <person name="Sato I."/>
            <person name="Chiba S."/>
            <person name="Tanaka A."/>
            <person name="Camagna M."/>
            <person name="Takemoto D."/>
        </authorList>
    </citation>
    <scope>NUCLEOTIDE SEQUENCE [LARGE SCALE GENOMIC DNA]</scope>
    <source>
        <strain evidence="3">DP</strain>
    </source>
</reference>
<dbReference type="CDD" id="cd03443">
    <property type="entry name" value="PaaI_thioesterase"/>
    <property type="match status" value="1"/>
</dbReference>
<dbReference type="PANTHER" id="PTHR47260:SF6">
    <property type="entry name" value="THIOESTERASE DOMAIN-CONTAINING PROTEIN"/>
    <property type="match status" value="1"/>
</dbReference>
<proteinExistence type="predicted"/>
<dbReference type="InterPro" id="IPR029069">
    <property type="entry name" value="HotDog_dom_sf"/>
</dbReference>
<dbReference type="PANTHER" id="PTHR47260">
    <property type="entry name" value="UPF0644 PROTEIN PB2B4.06"/>
    <property type="match status" value="1"/>
</dbReference>
<evidence type="ECO:0000313" key="2">
    <source>
        <dbReference type="EMBL" id="GAB0133438.1"/>
    </source>
</evidence>
<keyword evidence="3" id="KW-1185">Reference proteome</keyword>
<dbReference type="InterPro" id="IPR006683">
    <property type="entry name" value="Thioestr_dom"/>
</dbReference>
<dbReference type="Gene3D" id="3.10.129.10">
    <property type="entry name" value="Hotdog Thioesterase"/>
    <property type="match status" value="1"/>
</dbReference>
<dbReference type="Proteomes" id="UP001562357">
    <property type="component" value="Unassembled WGS sequence"/>
</dbReference>
<dbReference type="Pfam" id="PF03061">
    <property type="entry name" value="4HBT"/>
    <property type="match status" value="1"/>
</dbReference>
<dbReference type="InterPro" id="IPR052061">
    <property type="entry name" value="PTE-AB_protein"/>
</dbReference>
<dbReference type="SUPFAM" id="SSF54637">
    <property type="entry name" value="Thioesterase/thiol ester dehydrase-isomerase"/>
    <property type="match status" value="1"/>
</dbReference>
<dbReference type="EMBL" id="BAAFGZ010000044">
    <property type="protein sequence ID" value="GAB0133438.1"/>
    <property type="molecule type" value="Genomic_DNA"/>
</dbReference>
<gene>
    <name evidence="2" type="primary">g1846</name>
    <name evidence="2" type="ORF">EsDP_00001846</name>
</gene>
<organism evidence="2 3">
    <name type="scientific">Epichloe bromicola</name>
    <dbReference type="NCBI Taxonomy" id="79588"/>
    <lineage>
        <taxon>Eukaryota</taxon>
        <taxon>Fungi</taxon>
        <taxon>Dikarya</taxon>
        <taxon>Ascomycota</taxon>
        <taxon>Pezizomycotina</taxon>
        <taxon>Sordariomycetes</taxon>
        <taxon>Hypocreomycetidae</taxon>
        <taxon>Hypocreales</taxon>
        <taxon>Clavicipitaceae</taxon>
        <taxon>Epichloe</taxon>
    </lineage>
</organism>